<dbReference type="PANTHER" id="PTHR37049:SF4">
    <property type="entry name" value="RHODANESE DOMAIN-CONTAINING PROTEIN"/>
    <property type="match status" value="1"/>
</dbReference>
<dbReference type="AlphaFoldDB" id="A0A4U0V5S1"/>
<evidence type="ECO:0000259" key="2">
    <source>
        <dbReference type="Pfam" id="PF23658"/>
    </source>
</evidence>
<dbReference type="Proteomes" id="UP000310066">
    <property type="component" value="Unassembled WGS sequence"/>
</dbReference>
<dbReference type="PANTHER" id="PTHR37049">
    <property type="entry name" value="PEPTIDASE S41 FAMILY PROTEIN"/>
    <property type="match status" value="1"/>
</dbReference>
<evidence type="ECO:0000313" key="3">
    <source>
        <dbReference type="EMBL" id="TKA44044.1"/>
    </source>
</evidence>
<reference evidence="3 4" key="1">
    <citation type="submission" date="2017-03" db="EMBL/GenBank/DDBJ databases">
        <title>Genomes of endolithic fungi from Antarctica.</title>
        <authorList>
            <person name="Coleine C."/>
            <person name="Masonjones S."/>
            <person name="Stajich J.E."/>
        </authorList>
    </citation>
    <scope>NUCLEOTIDE SEQUENCE [LARGE SCALE GENOMIC DNA]</scope>
    <source>
        <strain evidence="3 4">CCFEE 5311</strain>
    </source>
</reference>
<proteinExistence type="predicted"/>
<feature type="region of interest" description="Disordered" evidence="1">
    <location>
        <begin position="191"/>
        <end position="213"/>
    </location>
</feature>
<dbReference type="STRING" id="329885.A0A4U0V5S1"/>
<protein>
    <recommendedName>
        <fullName evidence="2">CPAF-like PDZ domain-containing protein</fullName>
    </recommendedName>
</protein>
<sequence>MKLNTSSALDATIIALASLSSQGRAQNSNAGNVTSGVEPCALISALAAANVTTFEADIAMACLQSVPVDVAGDVDLIDGIKVLFQFQSTLPYLSDPSPGYLYSAVDIMASLDAIQADVQAGIYTNDYDVQMDIYNLVVSAYDFHFIWVPDLVTVFNWNRQGSLLSLSSDGLSLPNVYDSSDVKALAASNPSNYPPSPVTSINGVDTESWLNEP</sequence>
<gene>
    <name evidence="3" type="ORF">B0A54_04810</name>
</gene>
<evidence type="ECO:0000313" key="4">
    <source>
        <dbReference type="Proteomes" id="UP000310066"/>
    </source>
</evidence>
<comment type="caution">
    <text evidence="3">The sequence shown here is derived from an EMBL/GenBank/DDBJ whole genome shotgun (WGS) entry which is preliminary data.</text>
</comment>
<feature type="compositionally biased region" description="Polar residues" evidence="1">
    <location>
        <begin position="198"/>
        <end position="213"/>
    </location>
</feature>
<accession>A0A4U0V5S1</accession>
<name>A0A4U0V5S1_9PEZI</name>
<dbReference type="EMBL" id="NAJP01000016">
    <property type="protein sequence ID" value="TKA44044.1"/>
    <property type="molecule type" value="Genomic_DNA"/>
</dbReference>
<dbReference type="InterPro" id="IPR056186">
    <property type="entry name" value="PDZ_CPAF-rel"/>
</dbReference>
<feature type="domain" description="CPAF-like PDZ" evidence="2">
    <location>
        <begin position="157"/>
        <end position="212"/>
    </location>
</feature>
<organism evidence="3 4">
    <name type="scientific">Friedmanniomyces endolithicus</name>
    <dbReference type="NCBI Taxonomy" id="329885"/>
    <lineage>
        <taxon>Eukaryota</taxon>
        <taxon>Fungi</taxon>
        <taxon>Dikarya</taxon>
        <taxon>Ascomycota</taxon>
        <taxon>Pezizomycotina</taxon>
        <taxon>Dothideomycetes</taxon>
        <taxon>Dothideomycetidae</taxon>
        <taxon>Mycosphaerellales</taxon>
        <taxon>Teratosphaeriaceae</taxon>
        <taxon>Friedmanniomyces</taxon>
    </lineage>
</organism>
<dbReference type="Pfam" id="PF23658">
    <property type="entry name" value="PDZ_CPAF_rel"/>
    <property type="match status" value="1"/>
</dbReference>
<dbReference type="OrthoDB" id="27214at2759"/>
<dbReference type="InterPro" id="IPR052766">
    <property type="entry name" value="S41A_metabolite_peptidase"/>
</dbReference>
<evidence type="ECO:0000256" key="1">
    <source>
        <dbReference type="SAM" id="MobiDB-lite"/>
    </source>
</evidence>